<evidence type="ECO:0000313" key="3">
    <source>
        <dbReference type="Proteomes" id="UP001283341"/>
    </source>
</evidence>
<dbReference type="PANTHER" id="PTHR33112">
    <property type="entry name" value="DOMAIN PROTEIN, PUTATIVE-RELATED"/>
    <property type="match status" value="1"/>
</dbReference>
<organism evidence="2 3">
    <name type="scientific">Apodospora peruviana</name>
    <dbReference type="NCBI Taxonomy" id="516989"/>
    <lineage>
        <taxon>Eukaryota</taxon>
        <taxon>Fungi</taxon>
        <taxon>Dikarya</taxon>
        <taxon>Ascomycota</taxon>
        <taxon>Pezizomycotina</taxon>
        <taxon>Sordariomycetes</taxon>
        <taxon>Sordariomycetidae</taxon>
        <taxon>Sordariales</taxon>
        <taxon>Lasiosphaeriaceae</taxon>
        <taxon>Apodospora</taxon>
    </lineage>
</organism>
<feature type="domain" description="Heterokaryon incompatibility" evidence="1">
    <location>
        <begin position="77"/>
        <end position="233"/>
    </location>
</feature>
<comment type="caution">
    <text evidence="2">The sequence shown here is derived from an EMBL/GenBank/DDBJ whole genome shotgun (WGS) entry which is preliminary data.</text>
</comment>
<dbReference type="InterPro" id="IPR010730">
    <property type="entry name" value="HET"/>
</dbReference>
<sequence length="571" mass="64182">MALQPSWQTTIPTPNENIAAIKSWLRDCRENKANIHVDCQPVPCTPRRLIHTGLDGTPPRLVHGRTVTVDSGGGADYATLSHCWGGGKLPLQTTRETLGQFSEAIPAELLPKTFSDALQIARELRIPHIWIDALCIVQDDNQEWQAEAVRMDSIYRGSQFTIAASQSKDSSGGCFSDRGGLWDGSSGNMFFRTTITCGPNEKSNDLIVRLYKDDIRGRAEHNILSTRGWTLQEQLLSTRLVSCMTPEILWSCQGVYQTQGGLHFPRQEAARFSLLHSTKAHNGLPRAEAEEIVRRGWWRLVNNYSGRRFTFPSDRVAAMAGTVRYVGEQLGDDDSILGLWKKSFARDLGWLRLSNEPDQKLLPLADSLPSWSWLACPGTAINAFDFWNDWGDTTAAEDTVRNHLELLDWKVEWDGMPYTSTLKKHHAAAYVRVEAPVCEISITPFPDGDLSNPPYYQVFGESLTFPDDDSKKTTNIPIPWRCAGQFDSTKITDSGTYLCLLLRSRTRTEKVWADRRLAEMFLIVEPVGEQQQQQQDAAATKYKRIGLGLIYAQDPDAPTFDLERKMCVTLV</sequence>
<dbReference type="Proteomes" id="UP001283341">
    <property type="component" value="Unassembled WGS sequence"/>
</dbReference>
<gene>
    <name evidence="2" type="ORF">B0H66DRAFT_551536</name>
</gene>
<evidence type="ECO:0000313" key="2">
    <source>
        <dbReference type="EMBL" id="KAK3326704.1"/>
    </source>
</evidence>
<reference evidence="2" key="1">
    <citation type="journal article" date="2023" name="Mol. Phylogenet. Evol.">
        <title>Genome-scale phylogeny and comparative genomics of the fungal order Sordariales.</title>
        <authorList>
            <person name="Hensen N."/>
            <person name="Bonometti L."/>
            <person name="Westerberg I."/>
            <person name="Brannstrom I.O."/>
            <person name="Guillou S."/>
            <person name="Cros-Aarteil S."/>
            <person name="Calhoun S."/>
            <person name="Haridas S."/>
            <person name="Kuo A."/>
            <person name="Mondo S."/>
            <person name="Pangilinan J."/>
            <person name="Riley R."/>
            <person name="LaButti K."/>
            <person name="Andreopoulos B."/>
            <person name="Lipzen A."/>
            <person name="Chen C."/>
            <person name="Yan M."/>
            <person name="Daum C."/>
            <person name="Ng V."/>
            <person name="Clum A."/>
            <person name="Steindorff A."/>
            <person name="Ohm R.A."/>
            <person name="Martin F."/>
            <person name="Silar P."/>
            <person name="Natvig D.O."/>
            <person name="Lalanne C."/>
            <person name="Gautier V."/>
            <person name="Ament-Velasquez S.L."/>
            <person name="Kruys A."/>
            <person name="Hutchinson M.I."/>
            <person name="Powell A.J."/>
            <person name="Barry K."/>
            <person name="Miller A.N."/>
            <person name="Grigoriev I.V."/>
            <person name="Debuchy R."/>
            <person name="Gladieux P."/>
            <person name="Hiltunen Thoren M."/>
            <person name="Johannesson H."/>
        </authorList>
    </citation>
    <scope>NUCLEOTIDE SEQUENCE</scope>
    <source>
        <strain evidence="2">CBS 118394</strain>
    </source>
</reference>
<keyword evidence="3" id="KW-1185">Reference proteome</keyword>
<name>A0AAE0MD66_9PEZI</name>
<dbReference type="Pfam" id="PF06985">
    <property type="entry name" value="HET"/>
    <property type="match status" value="1"/>
</dbReference>
<dbReference type="EMBL" id="JAUEDM010000002">
    <property type="protein sequence ID" value="KAK3326704.1"/>
    <property type="molecule type" value="Genomic_DNA"/>
</dbReference>
<evidence type="ECO:0000259" key="1">
    <source>
        <dbReference type="Pfam" id="PF06985"/>
    </source>
</evidence>
<protein>
    <submittedName>
        <fullName evidence="2">Heterokaryon incompatibility protein-domain-containing protein</fullName>
    </submittedName>
</protein>
<dbReference type="AlphaFoldDB" id="A0AAE0MD66"/>
<accession>A0AAE0MD66</accession>
<dbReference type="PANTHER" id="PTHR33112:SF10">
    <property type="entry name" value="TOL"/>
    <property type="match status" value="1"/>
</dbReference>
<proteinExistence type="predicted"/>
<reference evidence="2" key="2">
    <citation type="submission" date="2023-06" db="EMBL/GenBank/DDBJ databases">
        <authorList>
            <consortium name="Lawrence Berkeley National Laboratory"/>
            <person name="Haridas S."/>
            <person name="Hensen N."/>
            <person name="Bonometti L."/>
            <person name="Westerberg I."/>
            <person name="Brannstrom I.O."/>
            <person name="Guillou S."/>
            <person name="Cros-Aarteil S."/>
            <person name="Calhoun S."/>
            <person name="Kuo A."/>
            <person name="Mondo S."/>
            <person name="Pangilinan J."/>
            <person name="Riley R."/>
            <person name="Labutti K."/>
            <person name="Andreopoulos B."/>
            <person name="Lipzen A."/>
            <person name="Chen C."/>
            <person name="Yanf M."/>
            <person name="Daum C."/>
            <person name="Ng V."/>
            <person name="Clum A."/>
            <person name="Steindorff A."/>
            <person name="Ohm R."/>
            <person name="Martin F."/>
            <person name="Silar P."/>
            <person name="Natvig D."/>
            <person name="Lalanne C."/>
            <person name="Gautier V."/>
            <person name="Ament-Velasquez S.L."/>
            <person name="Kruys A."/>
            <person name="Hutchinson M.I."/>
            <person name="Powell A.J."/>
            <person name="Barry K."/>
            <person name="Miller A.N."/>
            <person name="Grigoriev I.V."/>
            <person name="Debuchy R."/>
            <person name="Gladieux P."/>
            <person name="Thoren M.H."/>
            <person name="Johannesson H."/>
        </authorList>
    </citation>
    <scope>NUCLEOTIDE SEQUENCE</scope>
    <source>
        <strain evidence="2">CBS 118394</strain>
    </source>
</reference>